<comment type="caution">
    <text evidence="4">The sequence shown here is derived from an EMBL/GenBank/DDBJ whole genome shotgun (WGS) entry which is preliminary data.</text>
</comment>
<organism evidence="4 5">
    <name type="scientific">Georgenia deserti</name>
    <dbReference type="NCBI Taxonomy" id="2093781"/>
    <lineage>
        <taxon>Bacteria</taxon>
        <taxon>Bacillati</taxon>
        <taxon>Actinomycetota</taxon>
        <taxon>Actinomycetes</taxon>
        <taxon>Micrococcales</taxon>
        <taxon>Bogoriellaceae</taxon>
        <taxon>Georgenia</taxon>
    </lineage>
</organism>
<dbReference type="Pfam" id="PF00440">
    <property type="entry name" value="TetR_N"/>
    <property type="match status" value="1"/>
</dbReference>
<proteinExistence type="predicted"/>
<protein>
    <submittedName>
        <fullName evidence="4">TetR/AcrR family transcriptional regulator</fullName>
    </submittedName>
</protein>
<name>A0ABW4L7V5_9MICO</name>
<dbReference type="EMBL" id="JBHUEE010000006">
    <property type="protein sequence ID" value="MFD1718557.1"/>
    <property type="molecule type" value="Genomic_DNA"/>
</dbReference>
<dbReference type="Gene3D" id="1.10.357.10">
    <property type="entry name" value="Tetracycline Repressor, domain 2"/>
    <property type="match status" value="1"/>
</dbReference>
<sequence>MEDTARGEAGRTDRGREARSRLIEAAITQLADGGMRALTHRKVEQRAGLAQGSAKYYFGTRAALVDAVLAHLVDVELPLVLEVDPDERDEATDSRDLLDRAQQVVDAALRDPDRVRARFHLYLHAAGDPDLQARVRVARDAFVTRIAASLPGAQSEAGARFVSATIDGLLFGQVCAPDPTVSAYAARYVLAAGAAGASLAAGE</sequence>
<dbReference type="InterPro" id="IPR001647">
    <property type="entry name" value="HTH_TetR"/>
</dbReference>
<evidence type="ECO:0000313" key="5">
    <source>
        <dbReference type="Proteomes" id="UP001597277"/>
    </source>
</evidence>
<reference evidence="5" key="1">
    <citation type="journal article" date="2019" name="Int. J. Syst. Evol. Microbiol.">
        <title>The Global Catalogue of Microorganisms (GCM) 10K type strain sequencing project: providing services to taxonomists for standard genome sequencing and annotation.</title>
        <authorList>
            <consortium name="The Broad Institute Genomics Platform"/>
            <consortium name="The Broad Institute Genome Sequencing Center for Infectious Disease"/>
            <person name="Wu L."/>
            <person name="Ma J."/>
        </authorList>
    </citation>
    <scope>NUCLEOTIDE SEQUENCE [LARGE SCALE GENOMIC DNA]</scope>
    <source>
        <strain evidence="5">JCM 17130</strain>
    </source>
</reference>
<dbReference type="PROSITE" id="PS50977">
    <property type="entry name" value="HTH_TETR_2"/>
    <property type="match status" value="1"/>
</dbReference>
<keyword evidence="1 2" id="KW-0238">DNA-binding</keyword>
<keyword evidence="5" id="KW-1185">Reference proteome</keyword>
<evidence type="ECO:0000259" key="3">
    <source>
        <dbReference type="PROSITE" id="PS50977"/>
    </source>
</evidence>
<feature type="domain" description="HTH tetR-type" evidence="3">
    <location>
        <begin position="16"/>
        <end position="76"/>
    </location>
</feature>
<gene>
    <name evidence="4" type="ORF">ACFSE6_11985</name>
</gene>
<dbReference type="Pfam" id="PF17940">
    <property type="entry name" value="TetR_C_31"/>
    <property type="match status" value="1"/>
</dbReference>
<evidence type="ECO:0000256" key="2">
    <source>
        <dbReference type="PROSITE-ProRule" id="PRU00335"/>
    </source>
</evidence>
<dbReference type="RefSeq" id="WP_388007086.1">
    <property type="nucleotide sequence ID" value="NZ_JBHUEE010000006.1"/>
</dbReference>
<evidence type="ECO:0000256" key="1">
    <source>
        <dbReference type="ARBA" id="ARBA00023125"/>
    </source>
</evidence>
<accession>A0ABW4L7V5</accession>
<dbReference type="Proteomes" id="UP001597277">
    <property type="component" value="Unassembled WGS sequence"/>
</dbReference>
<dbReference type="SUPFAM" id="SSF46689">
    <property type="entry name" value="Homeodomain-like"/>
    <property type="match status" value="1"/>
</dbReference>
<dbReference type="InterPro" id="IPR036271">
    <property type="entry name" value="Tet_transcr_reg_TetR-rel_C_sf"/>
</dbReference>
<dbReference type="SUPFAM" id="SSF48498">
    <property type="entry name" value="Tetracyclin repressor-like, C-terminal domain"/>
    <property type="match status" value="1"/>
</dbReference>
<feature type="DNA-binding region" description="H-T-H motif" evidence="2">
    <location>
        <begin position="39"/>
        <end position="58"/>
    </location>
</feature>
<dbReference type="InterPro" id="IPR009057">
    <property type="entry name" value="Homeodomain-like_sf"/>
</dbReference>
<evidence type="ECO:0000313" key="4">
    <source>
        <dbReference type="EMBL" id="MFD1718557.1"/>
    </source>
</evidence>
<dbReference type="InterPro" id="IPR041583">
    <property type="entry name" value="TetR_C_31"/>
</dbReference>